<organism evidence="1 2">
    <name type="scientific">Platanthera zijinensis</name>
    <dbReference type="NCBI Taxonomy" id="2320716"/>
    <lineage>
        <taxon>Eukaryota</taxon>
        <taxon>Viridiplantae</taxon>
        <taxon>Streptophyta</taxon>
        <taxon>Embryophyta</taxon>
        <taxon>Tracheophyta</taxon>
        <taxon>Spermatophyta</taxon>
        <taxon>Magnoliopsida</taxon>
        <taxon>Liliopsida</taxon>
        <taxon>Asparagales</taxon>
        <taxon>Orchidaceae</taxon>
        <taxon>Orchidoideae</taxon>
        <taxon>Orchideae</taxon>
        <taxon>Orchidinae</taxon>
        <taxon>Platanthera</taxon>
    </lineage>
</organism>
<protein>
    <submittedName>
        <fullName evidence="1">Uncharacterized protein</fullName>
    </submittedName>
</protein>
<dbReference type="EMBL" id="JBBWWQ010000020">
    <property type="protein sequence ID" value="KAK8916465.1"/>
    <property type="molecule type" value="Genomic_DNA"/>
</dbReference>
<evidence type="ECO:0000313" key="1">
    <source>
        <dbReference type="EMBL" id="KAK8916465.1"/>
    </source>
</evidence>
<dbReference type="Proteomes" id="UP001418222">
    <property type="component" value="Unassembled WGS sequence"/>
</dbReference>
<evidence type="ECO:0000313" key="2">
    <source>
        <dbReference type="Proteomes" id="UP001418222"/>
    </source>
</evidence>
<comment type="caution">
    <text evidence="1">The sequence shown here is derived from an EMBL/GenBank/DDBJ whole genome shotgun (WGS) entry which is preliminary data.</text>
</comment>
<accession>A0AAP0AVG6</accession>
<dbReference type="AlphaFoldDB" id="A0AAP0AVG6"/>
<gene>
    <name evidence="1" type="ORF">KSP39_PZI023111</name>
</gene>
<reference evidence="1 2" key="1">
    <citation type="journal article" date="2022" name="Nat. Plants">
        <title>Genomes of leafy and leafless Platanthera orchids illuminate the evolution of mycoheterotrophy.</title>
        <authorList>
            <person name="Li M.H."/>
            <person name="Liu K.W."/>
            <person name="Li Z."/>
            <person name="Lu H.C."/>
            <person name="Ye Q.L."/>
            <person name="Zhang D."/>
            <person name="Wang J.Y."/>
            <person name="Li Y.F."/>
            <person name="Zhong Z.M."/>
            <person name="Liu X."/>
            <person name="Yu X."/>
            <person name="Liu D.K."/>
            <person name="Tu X.D."/>
            <person name="Liu B."/>
            <person name="Hao Y."/>
            <person name="Liao X.Y."/>
            <person name="Jiang Y.T."/>
            <person name="Sun W.H."/>
            <person name="Chen J."/>
            <person name="Chen Y.Q."/>
            <person name="Ai Y."/>
            <person name="Zhai J.W."/>
            <person name="Wu S.S."/>
            <person name="Zhou Z."/>
            <person name="Hsiao Y.Y."/>
            <person name="Wu W.L."/>
            <person name="Chen Y.Y."/>
            <person name="Lin Y.F."/>
            <person name="Hsu J.L."/>
            <person name="Li C.Y."/>
            <person name="Wang Z.W."/>
            <person name="Zhao X."/>
            <person name="Zhong W.Y."/>
            <person name="Ma X.K."/>
            <person name="Ma L."/>
            <person name="Huang J."/>
            <person name="Chen G.Z."/>
            <person name="Huang M.Z."/>
            <person name="Huang L."/>
            <person name="Peng D.H."/>
            <person name="Luo Y.B."/>
            <person name="Zou S.Q."/>
            <person name="Chen S.P."/>
            <person name="Lan S."/>
            <person name="Tsai W.C."/>
            <person name="Van de Peer Y."/>
            <person name="Liu Z.J."/>
        </authorList>
    </citation>
    <scope>NUCLEOTIDE SEQUENCE [LARGE SCALE GENOMIC DNA]</scope>
    <source>
        <strain evidence="1">Lor287</strain>
    </source>
</reference>
<keyword evidence="2" id="KW-1185">Reference proteome</keyword>
<proteinExistence type="predicted"/>
<name>A0AAP0AVG6_9ASPA</name>
<sequence>MAPPPPPAPAKMVVRQCSFIENGPGLSEKDAQFTNGITFTFLFGRVFARNLPMGRAMICTHTEPMYIWFDLYPKKVFAKESSTHDVSPSTHARHVSTGRFGLSNGSTVSLTSSIGWSLASTVNKYRPINVW</sequence>